<comment type="function">
    <text evidence="6">Involved in nucleolar processing of pre-18S ribosomal RNA. Has a role in the nuclear export of 40S pre-ribosomal subunit to the cytoplasm.</text>
</comment>
<feature type="compositionally biased region" description="Basic and acidic residues" evidence="7">
    <location>
        <begin position="354"/>
        <end position="392"/>
    </location>
</feature>
<dbReference type="Pfam" id="PF04147">
    <property type="entry name" value="Nop14"/>
    <property type="match status" value="1"/>
</dbReference>
<evidence type="ECO:0000313" key="8">
    <source>
        <dbReference type="EMBL" id="BAK06061.1"/>
    </source>
</evidence>
<feature type="compositionally biased region" description="Basic and acidic residues" evidence="7">
    <location>
        <begin position="959"/>
        <end position="972"/>
    </location>
</feature>
<keyword evidence="5" id="KW-0539">Nucleus</keyword>
<feature type="region of interest" description="Disordered" evidence="7">
    <location>
        <begin position="937"/>
        <end position="980"/>
    </location>
</feature>
<feature type="compositionally biased region" description="Basic and acidic residues" evidence="7">
    <location>
        <begin position="129"/>
        <end position="147"/>
    </location>
</feature>
<dbReference type="InterPro" id="IPR007276">
    <property type="entry name" value="Nop14"/>
</dbReference>
<feature type="compositionally biased region" description="Basic and acidic residues" evidence="7">
    <location>
        <begin position="937"/>
        <end position="948"/>
    </location>
</feature>
<comment type="similarity">
    <text evidence="2">Belongs to the NOP14 family.</text>
</comment>
<sequence length="980" mass="109616">MAPSQLSQLKSALSTAGLSRQSNGKKSGGNKSSSKAGLTNKDREKKQRKLDDIKQSLNKFDVRETKVKNHVVGRGQDVKGTSGTPSQSRQKGLEMRRETLLPELQLRRSGHTGTFVDRRFGESNPNITPEERALERFTRARDAERGSGGRAGKKSVFNLNDDESAGLGFGDDDGELHLGSKNAGFTLTHGGRTIDELKGDDFAAQGLGDDDDGELDDDFGINREVEGEEREGDATRRNNFGGFGDDAGDDDPDRKRSKAEIMSEVIAKSKSYKLERQQQKELDEDIRMELDEGLDDLRALLNESIPSNIKRGKANLEFYKAPAVKDVDEDEDKKEDKKEGKTDGDYDQFVRSLAFDRRAKPKDRTKTEEEVAKEEAEKLRDAEIARLKRMRGDEDEDEDDEGGVRKRKRSKGGRAPEADDLDDDYEDGYEDDDAKEFGLEGGLGSKTVAENGDEVDEDEDSEMEDDEDDDEDGDEDEDDDLESGEEGEDDDLASDLELEEEIAVKTSSANGASKSSKKSRSKSSSKPGEKVIPFTFKCPENYDEFEAIIDGLKDADVEIVVKRIRTLYHPSLGEGNKERLQELLGILLEHIINRGSESNEFALVSLLMPHINALVNLNVLSAAEMFKEKLAEMHAILLDKLEQARLDDKTMSVFPETGDLAILRMIGTIWSTSDFSHPVSVPAALYMGQVLSQAPIRSLSDLAKGLFMSAIFLQYETYSQRIVPEAINFLATAILALAPPSFNLDPIPGTFPLRKDSRELGAYLKPKLAFKLPVRPADLPTLMDGDHFGKDYEQDKVNTLALALRLMGRFAEMQKDLPGFIELFEPFYEVVFALSSTNVPASLKTVCEEENEKLGKLIGISSRMRRPLEMQTHKAIPIPQYAPKFEAEYSRGKRVDPDAERNEAAKIKALYKKERKGAIRELRKDAKFLAVERNKERKEKDIEYEKRMRSVTGSITTTERAEEKAAEREKARDKRRGGRN</sequence>
<keyword evidence="3" id="KW-0690">Ribosome biogenesis</keyword>
<dbReference type="PANTHER" id="PTHR23183">
    <property type="entry name" value="NOP14"/>
    <property type="match status" value="1"/>
</dbReference>
<reference evidence="8" key="1">
    <citation type="journal article" date="2011" name="Plant Physiol.">
        <title>Comprehensive sequence analysis of 24,783 barley full-length cDNAs derived from 12 clone libraries.</title>
        <authorList>
            <person name="Matsumoto T."/>
            <person name="Tanaka T."/>
            <person name="Sakai H."/>
            <person name="Amano N."/>
            <person name="Kanamori H."/>
            <person name="Kurita K."/>
            <person name="Kikuta A."/>
            <person name="Kamiya K."/>
            <person name="Yamamoto M."/>
            <person name="Ikawa H."/>
            <person name="Fujii N."/>
            <person name="Hori K."/>
            <person name="Itoh T."/>
            <person name="Sato K."/>
        </authorList>
    </citation>
    <scope>NUCLEOTIDE SEQUENCE</scope>
    <source>
        <tissue evidence="8">Seed</tissue>
    </source>
</reference>
<comment type="subcellular location">
    <subcellularLocation>
        <location evidence="1">Nucleus</location>
        <location evidence="1">Nucleolus</location>
    </subcellularLocation>
</comment>
<protein>
    <submittedName>
        <fullName evidence="8">Predicted protein</fullName>
    </submittedName>
</protein>
<dbReference type="AlphaFoldDB" id="F2EFD9"/>
<feature type="compositionally biased region" description="Basic and acidic residues" evidence="7">
    <location>
        <begin position="91"/>
        <end position="100"/>
    </location>
</feature>
<feature type="compositionally biased region" description="Acidic residues" evidence="7">
    <location>
        <begin position="418"/>
        <end position="434"/>
    </location>
</feature>
<evidence type="ECO:0000256" key="3">
    <source>
        <dbReference type="ARBA" id="ARBA00022517"/>
    </source>
</evidence>
<feature type="compositionally biased region" description="Acidic residues" evidence="7">
    <location>
        <begin position="208"/>
        <end position="219"/>
    </location>
</feature>
<evidence type="ECO:0000256" key="5">
    <source>
        <dbReference type="ARBA" id="ARBA00023242"/>
    </source>
</evidence>
<dbReference type="GO" id="GO:0006364">
    <property type="term" value="P:rRNA processing"/>
    <property type="evidence" value="ECO:0007669"/>
    <property type="project" value="UniProtKB-KW"/>
</dbReference>
<feature type="compositionally biased region" description="Basic and acidic residues" evidence="7">
    <location>
        <begin position="334"/>
        <end position="344"/>
    </location>
</feature>
<feature type="compositionally biased region" description="Basic and acidic residues" evidence="7">
    <location>
        <begin position="192"/>
        <end position="201"/>
    </location>
</feature>
<keyword evidence="4" id="KW-0698">rRNA processing</keyword>
<evidence type="ECO:0000256" key="2">
    <source>
        <dbReference type="ARBA" id="ARBA00007466"/>
    </source>
</evidence>
<feature type="compositionally biased region" description="Low complexity" evidence="7">
    <location>
        <begin position="22"/>
        <end position="35"/>
    </location>
</feature>
<dbReference type="GO" id="GO:0032040">
    <property type="term" value="C:small-subunit processome"/>
    <property type="evidence" value="ECO:0007669"/>
    <property type="project" value="InterPro"/>
</dbReference>
<feature type="region of interest" description="Disordered" evidence="7">
    <location>
        <begin position="311"/>
        <end position="530"/>
    </location>
</feature>
<evidence type="ECO:0000256" key="4">
    <source>
        <dbReference type="ARBA" id="ARBA00022552"/>
    </source>
</evidence>
<feature type="compositionally biased region" description="Basic and acidic residues" evidence="7">
    <location>
        <begin position="40"/>
        <end position="67"/>
    </location>
</feature>
<evidence type="ECO:0000256" key="1">
    <source>
        <dbReference type="ARBA" id="ARBA00004604"/>
    </source>
</evidence>
<feature type="compositionally biased region" description="Acidic residues" evidence="7">
    <location>
        <begin position="160"/>
        <end position="174"/>
    </location>
</feature>
<dbReference type="EMBL" id="AK374865">
    <property type="protein sequence ID" value="BAK06061.1"/>
    <property type="molecule type" value="mRNA"/>
</dbReference>
<feature type="region of interest" description="Disordered" evidence="7">
    <location>
        <begin position="1"/>
        <end position="259"/>
    </location>
</feature>
<organism evidence="8">
    <name type="scientific">Hordeum vulgare subsp. vulgare</name>
    <name type="common">Domesticated barley</name>
    <dbReference type="NCBI Taxonomy" id="112509"/>
    <lineage>
        <taxon>Eukaryota</taxon>
        <taxon>Viridiplantae</taxon>
        <taxon>Streptophyta</taxon>
        <taxon>Embryophyta</taxon>
        <taxon>Tracheophyta</taxon>
        <taxon>Spermatophyta</taxon>
        <taxon>Magnoliopsida</taxon>
        <taxon>Liliopsida</taxon>
        <taxon>Poales</taxon>
        <taxon>Poaceae</taxon>
        <taxon>BOP clade</taxon>
        <taxon>Pooideae</taxon>
        <taxon>Triticodae</taxon>
        <taxon>Triticeae</taxon>
        <taxon>Hordeinae</taxon>
        <taxon>Hordeum</taxon>
    </lineage>
</organism>
<proteinExistence type="evidence at transcript level"/>
<feature type="compositionally biased region" description="Polar residues" evidence="7">
    <location>
        <begin position="79"/>
        <end position="90"/>
    </location>
</feature>
<evidence type="ECO:0000256" key="7">
    <source>
        <dbReference type="SAM" id="MobiDB-lite"/>
    </source>
</evidence>
<feature type="compositionally biased region" description="Polar residues" evidence="7">
    <location>
        <begin position="1"/>
        <end position="21"/>
    </location>
</feature>
<name>F2EFD9_HORVV</name>
<dbReference type="PANTHER" id="PTHR23183:SF0">
    <property type="entry name" value="NUCLEOLAR PROTEIN 14"/>
    <property type="match status" value="1"/>
</dbReference>
<accession>F2EFD9</accession>
<feature type="compositionally biased region" description="Acidic residues" evidence="7">
    <location>
        <begin position="451"/>
        <end position="501"/>
    </location>
</feature>
<evidence type="ECO:0000256" key="6">
    <source>
        <dbReference type="ARBA" id="ARBA00024695"/>
    </source>
</evidence>